<evidence type="ECO:0000313" key="3">
    <source>
        <dbReference type="EMBL" id="KAK9799365.1"/>
    </source>
</evidence>
<reference evidence="3 4" key="1">
    <citation type="journal article" date="2024" name="Nat. Commun.">
        <title>Phylogenomics reveals the evolutionary origins of lichenization in chlorophyte algae.</title>
        <authorList>
            <person name="Puginier C."/>
            <person name="Libourel C."/>
            <person name="Otte J."/>
            <person name="Skaloud P."/>
            <person name="Haon M."/>
            <person name="Grisel S."/>
            <person name="Petersen M."/>
            <person name="Berrin J.G."/>
            <person name="Delaux P.M."/>
            <person name="Dal Grande F."/>
            <person name="Keller J."/>
        </authorList>
    </citation>
    <scope>NUCLEOTIDE SEQUENCE [LARGE SCALE GENOMIC DNA]</scope>
    <source>
        <strain evidence="3 4">SAG 2036</strain>
    </source>
</reference>
<sequence length="118" mass="13313">MQLLGRHAQPQLGARTCQSWELPAPKRRRPAAKLQKLRAGDSDVRIGGLDLPLHQLQGRLDAAVAKEDYEAASKLRDELQKRQEQGDARGRVAATNIFEKQDGQWRLIHHHGSEVPRL</sequence>
<dbReference type="InterPro" id="IPR037401">
    <property type="entry name" value="SnoaL-like"/>
</dbReference>
<dbReference type="Pfam" id="PF13474">
    <property type="entry name" value="SnoaL_3"/>
    <property type="match status" value="1"/>
</dbReference>
<evidence type="ECO:0000259" key="2">
    <source>
        <dbReference type="PROSITE" id="PS50151"/>
    </source>
</evidence>
<evidence type="ECO:0000256" key="1">
    <source>
        <dbReference type="SAM" id="MobiDB-lite"/>
    </source>
</evidence>
<feature type="region of interest" description="Disordered" evidence="1">
    <location>
        <begin position="1"/>
        <end position="36"/>
    </location>
</feature>
<dbReference type="PANTHER" id="PTHR34957">
    <property type="entry name" value="NUCLEAR TRANSPORT FACTOR 2 (NTF2) FAMILY PROTEIN"/>
    <property type="match status" value="1"/>
</dbReference>
<gene>
    <name evidence="3" type="ORF">WJX73_002505</name>
</gene>
<comment type="caution">
    <text evidence="3">The sequence shown here is derived from an EMBL/GenBank/DDBJ whole genome shotgun (WGS) entry which is preliminary data.</text>
</comment>
<dbReference type="Gene3D" id="3.10.450.50">
    <property type="match status" value="1"/>
</dbReference>
<dbReference type="AlphaFoldDB" id="A0AAW1NYA5"/>
<feature type="domain" description="UVR" evidence="2">
    <location>
        <begin position="50"/>
        <end position="85"/>
    </location>
</feature>
<keyword evidence="4" id="KW-1185">Reference proteome</keyword>
<dbReference type="PANTHER" id="PTHR34957:SF1">
    <property type="entry name" value="NUCLEAR TRANSPORT FACTOR 2 (NTF2) FAMILY PROTEIN"/>
    <property type="match status" value="1"/>
</dbReference>
<organism evidence="3 4">
    <name type="scientific">Symbiochloris irregularis</name>
    <dbReference type="NCBI Taxonomy" id="706552"/>
    <lineage>
        <taxon>Eukaryota</taxon>
        <taxon>Viridiplantae</taxon>
        <taxon>Chlorophyta</taxon>
        <taxon>core chlorophytes</taxon>
        <taxon>Trebouxiophyceae</taxon>
        <taxon>Trebouxiales</taxon>
        <taxon>Trebouxiaceae</taxon>
        <taxon>Symbiochloris</taxon>
    </lineage>
</organism>
<dbReference type="InterPro" id="IPR032710">
    <property type="entry name" value="NTF2-like_dom_sf"/>
</dbReference>
<dbReference type="Proteomes" id="UP001465755">
    <property type="component" value="Unassembled WGS sequence"/>
</dbReference>
<evidence type="ECO:0000313" key="4">
    <source>
        <dbReference type="Proteomes" id="UP001465755"/>
    </source>
</evidence>
<dbReference type="EMBL" id="JALJOQ010000090">
    <property type="protein sequence ID" value="KAK9799365.1"/>
    <property type="molecule type" value="Genomic_DNA"/>
</dbReference>
<proteinExistence type="predicted"/>
<dbReference type="PROSITE" id="PS50151">
    <property type="entry name" value="UVR"/>
    <property type="match status" value="1"/>
</dbReference>
<dbReference type="Pfam" id="PF02151">
    <property type="entry name" value="UVR"/>
    <property type="match status" value="1"/>
</dbReference>
<dbReference type="InterPro" id="IPR001943">
    <property type="entry name" value="UVR_dom"/>
</dbReference>
<accession>A0AAW1NYA5</accession>
<dbReference type="SUPFAM" id="SSF54427">
    <property type="entry name" value="NTF2-like"/>
    <property type="match status" value="1"/>
</dbReference>
<protein>
    <recommendedName>
        <fullName evidence="2">UVR domain-containing protein</fullName>
    </recommendedName>
</protein>
<name>A0AAW1NYA5_9CHLO</name>